<dbReference type="PANTHER" id="PTHR42713">
    <property type="entry name" value="HISTIDINE KINASE-RELATED"/>
    <property type="match status" value="1"/>
</dbReference>
<dbReference type="PANTHER" id="PTHR42713:SF3">
    <property type="entry name" value="TRANSCRIPTIONAL REGULATORY PROTEIN HPTR"/>
    <property type="match status" value="1"/>
</dbReference>
<feature type="domain" description="HTH araC/xylS-type" evidence="9">
    <location>
        <begin position="414"/>
        <end position="516"/>
    </location>
</feature>
<dbReference type="GO" id="GO:0005737">
    <property type="term" value="C:cytoplasm"/>
    <property type="evidence" value="ECO:0007669"/>
    <property type="project" value="UniProtKB-SubCell"/>
</dbReference>
<dbReference type="Gene3D" id="3.40.50.2300">
    <property type="match status" value="1"/>
</dbReference>
<dbReference type="SMART" id="SM00342">
    <property type="entry name" value="HTH_ARAC"/>
    <property type="match status" value="1"/>
</dbReference>
<evidence type="ECO:0000256" key="2">
    <source>
        <dbReference type="ARBA" id="ARBA00022490"/>
    </source>
</evidence>
<evidence type="ECO:0000256" key="6">
    <source>
        <dbReference type="ARBA" id="ARBA00023125"/>
    </source>
</evidence>
<dbReference type="GO" id="GO:0043565">
    <property type="term" value="F:sequence-specific DNA binding"/>
    <property type="evidence" value="ECO:0007669"/>
    <property type="project" value="InterPro"/>
</dbReference>
<evidence type="ECO:0000313" key="12">
    <source>
        <dbReference type="Proteomes" id="UP000276128"/>
    </source>
</evidence>
<sequence>MHKVLIVDDEKLSRDSIAQLISWSEHDLALVGAAKNGFEALELFEAERPDIIITDIKMPIMNGLELIRKIQEKQEHAVVFVVLSGYDDYAYMSEAMRSGLKHYLLKPCNEVQILEVLTEIKKEIEQEHEKQNFITKLHHHYKKMLPHVKEQFLRDIALTGAYNQRDFDEFMEMLHTNIQTFQLVLVQFSDSCGYLQRFALKNIAEDLFTSEGLILSTVVEESVLLLIPSMDFQKLIAILNRMSEIYKSYYHLELFIGVSTDGGFKDIRGMYKEVQGYLRHRFYFTEGCIITREDVQDGVGSSRQEDFSASFEEITMSVKAGDVKAAEERLRELFQIFEIRRMEINEVIAYCMELYLIIIRKGQLPPAPEQLAQVVRFQEFSSLQETFEYLKSVMGTIATTNQDASSSKHHRMVASVLQIVEEHLSNPDLTLTWIGKELLYINVDYLGRLFTKEMGVKFSQYVIDRRMELAKHLIEQTSDFKIYEISTMTGFREETQYFGKVFKKYTGMTPSEYKRSYEERRSRGIE</sequence>
<dbReference type="GO" id="GO:0000160">
    <property type="term" value="P:phosphorelay signal transduction system"/>
    <property type="evidence" value="ECO:0007669"/>
    <property type="project" value="UniProtKB-KW"/>
</dbReference>
<dbReference type="Pfam" id="PF00072">
    <property type="entry name" value="Response_reg"/>
    <property type="match status" value="1"/>
</dbReference>
<feature type="domain" description="Response regulatory" evidence="10">
    <location>
        <begin position="3"/>
        <end position="121"/>
    </location>
</feature>
<dbReference type="GO" id="GO:0003700">
    <property type="term" value="F:DNA-binding transcription factor activity"/>
    <property type="evidence" value="ECO:0007669"/>
    <property type="project" value="InterPro"/>
</dbReference>
<dbReference type="InterPro" id="IPR051552">
    <property type="entry name" value="HptR"/>
</dbReference>
<evidence type="ECO:0000256" key="3">
    <source>
        <dbReference type="ARBA" id="ARBA00022553"/>
    </source>
</evidence>
<evidence type="ECO:0000256" key="5">
    <source>
        <dbReference type="ARBA" id="ARBA00023015"/>
    </source>
</evidence>
<gene>
    <name evidence="11" type="ORF">EJQ19_06395</name>
</gene>
<dbReference type="InterPro" id="IPR001789">
    <property type="entry name" value="Sig_transdc_resp-reg_receiver"/>
</dbReference>
<dbReference type="CDD" id="cd17536">
    <property type="entry name" value="REC_YesN-like"/>
    <property type="match status" value="1"/>
</dbReference>
<keyword evidence="6" id="KW-0238">DNA-binding</keyword>
<dbReference type="InterPro" id="IPR009057">
    <property type="entry name" value="Homeodomain-like_sf"/>
</dbReference>
<evidence type="ECO:0000256" key="7">
    <source>
        <dbReference type="ARBA" id="ARBA00023163"/>
    </source>
</evidence>
<dbReference type="OrthoDB" id="342399at2"/>
<dbReference type="RefSeq" id="WP_126140350.1">
    <property type="nucleotide sequence ID" value="NZ_RXHU01000015.1"/>
</dbReference>
<dbReference type="InterPro" id="IPR011006">
    <property type="entry name" value="CheY-like_superfamily"/>
</dbReference>
<dbReference type="EMBL" id="RXHU01000015">
    <property type="protein sequence ID" value="RTE10887.1"/>
    <property type="molecule type" value="Genomic_DNA"/>
</dbReference>
<dbReference type="SUPFAM" id="SSF46689">
    <property type="entry name" value="Homeodomain-like"/>
    <property type="match status" value="1"/>
</dbReference>
<dbReference type="PROSITE" id="PS01124">
    <property type="entry name" value="HTH_ARAC_FAMILY_2"/>
    <property type="match status" value="1"/>
</dbReference>
<evidence type="ECO:0000256" key="1">
    <source>
        <dbReference type="ARBA" id="ARBA00004496"/>
    </source>
</evidence>
<dbReference type="AlphaFoldDB" id="A0A430JIJ7"/>
<dbReference type="PROSITE" id="PS50110">
    <property type="entry name" value="RESPONSE_REGULATORY"/>
    <property type="match status" value="1"/>
</dbReference>
<dbReference type="Gene3D" id="1.10.10.60">
    <property type="entry name" value="Homeodomain-like"/>
    <property type="match status" value="2"/>
</dbReference>
<reference evidence="11 12" key="1">
    <citation type="submission" date="2018-12" db="EMBL/GenBank/DDBJ databases">
        <title>Bacillus ochoae sp. nov., Paenibacillus whitsoniae sp. nov., Paenibacillus spiritus sp. nov. Isolated from the Mars Exploration Rover during spacecraft assembly.</title>
        <authorList>
            <person name="Seuylemezian A."/>
            <person name="Vaishampayan P."/>
        </authorList>
    </citation>
    <scope>NUCLEOTIDE SEQUENCE [LARGE SCALE GENOMIC DNA]</scope>
    <source>
        <strain evidence="11 12">MER 54</strain>
    </source>
</reference>
<evidence type="ECO:0000256" key="4">
    <source>
        <dbReference type="ARBA" id="ARBA00023012"/>
    </source>
</evidence>
<keyword evidence="12" id="KW-1185">Reference proteome</keyword>
<name>A0A430JIJ7_9BACL</name>
<organism evidence="11 12">
    <name type="scientific">Paenibacillus whitsoniae</name>
    <dbReference type="NCBI Taxonomy" id="2496558"/>
    <lineage>
        <taxon>Bacteria</taxon>
        <taxon>Bacillati</taxon>
        <taxon>Bacillota</taxon>
        <taxon>Bacilli</taxon>
        <taxon>Bacillales</taxon>
        <taxon>Paenibacillaceae</taxon>
        <taxon>Paenibacillus</taxon>
    </lineage>
</organism>
<comment type="caution">
    <text evidence="11">The sequence shown here is derived from an EMBL/GenBank/DDBJ whole genome shotgun (WGS) entry which is preliminary data.</text>
</comment>
<evidence type="ECO:0000256" key="8">
    <source>
        <dbReference type="PROSITE-ProRule" id="PRU00169"/>
    </source>
</evidence>
<keyword evidence="3 8" id="KW-0597">Phosphoprotein</keyword>
<evidence type="ECO:0000259" key="9">
    <source>
        <dbReference type="PROSITE" id="PS01124"/>
    </source>
</evidence>
<dbReference type="SUPFAM" id="SSF52172">
    <property type="entry name" value="CheY-like"/>
    <property type="match status" value="1"/>
</dbReference>
<keyword evidence="7" id="KW-0804">Transcription</keyword>
<comment type="subcellular location">
    <subcellularLocation>
        <location evidence="1">Cytoplasm</location>
    </subcellularLocation>
</comment>
<feature type="modified residue" description="4-aspartylphosphate" evidence="8">
    <location>
        <position position="55"/>
    </location>
</feature>
<protein>
    <submittedName>
        <fullName evidence="11">Response regulator</fullName>
    </submittedName>
</protein>
<dbReference type="SMART" id="SM00448">
    <property type="entry name" value="REC"/>
    <property type="match status" value="1"/>
</dbReference>
<keyword evidence="2" id="KW-0963">Cytoplasm</keyword>
<evidence type="ECO:0000259" key="10">
    <source>
        <dbReference type="PROSITE" id="PS50110"/>
    </source>
</evidence>
<keyword evidence="4" id="KW-0902">Two-component regulatory system</keyword>
<keyword evidence="5" id="KW-0805">Transcription regulation</keyword>
<evidence type="ECO:0000313" key="11">
    <source>
        <dbReference type="EMBL" id="RTE10887.1"/>
    </source>
</evidence>
<dbReference type="Pfam" id="PF12833">
    <property type="entry name" value="HTH_18"/>
    <property type="match status" value="1"/>
</dbReference>
<proteinExistence type="predicted"/>
<dbReference type="Proteomes" id="UP000276128">
    <property type="component" value="Unassembled WGS sequence"/>
</dbReference>
<accession>A0A430JIJ7</accession>
<dbReference type="InterPro" id="IPR018060">
    <property type="entry name" value="HTH_AraC"/>
</dbReference>